<sequence>MRKGFAAKGRPVVGWESRPARRTGARRAARPQVGTLVPLAGYEDGGRAVLADGSVVAGHEVQPLNTLVLDEQRVEQLAAQVHKLLARIPAGQSLSLYVHSQPLDAQRLADQQQAASSRVGAHLERHGRAELGEAVRRLGHSRVDSLLEHVPRVPATRVRYFVFTPLRPPAAARPRPDRRARALRLTAAQLDSALDEHDRYLASVLAGLQAMRLHARPLAAVEISDLLWERCSPSRAAAGDDAPSARHGEPPPLSAARTVEQARAVNRIVKGTICQEPLDARARSHLRWARDVEQVVRLGSVPEETWLGWIQYLALAPLPFTLAVHFHGRDRLRERSRQKRRYKQLWASNRSQERMGKLVDPDREEAEDEAREVTATLKRQAAATVYDLSAYLAMREPGGDVERLGEELRATYRELTAATDAVVNDSPFAQVALWRATLPLGIDPPKRGRKYLSVNAADSWPLIGAGSGSPQGPTAIPLGYAQPGRELVWIDPFDTEHPNHVAIVSAQSGGGKTMLVSLLVGRAMADGARGAIIDRSGHWDFAAATIPGAATVRVDGGTGEHRVNPWDGEPTAEKVAFLIALHELLLTDADNTSSSLGKLEENLLGLAIRGVYRRCAISGETPRETLLQEELLRRHHLAREEGSAELASALRLLAESLHNYVGDGPYAWLCDEPTTVAVDAPLVVYDTRRLPESEAPAALFVICEAIIRQVEAERERFLAGDGDPSLPWAGKFFLVFEEVWKLVRRASTGRWVNELARRSRHLALWLIAISQQLDDYRGPEAEALISQSTLRFILRHSSGPLEALREPLGLSAAAIEQIAALETVKRGYSQTYLQNGSRGEGVVTIAVGPLEYWRSTSDPIGDEPLRRLALRHAGGEGWEAAWDALKLLADPDWHAQHDTAQREPS</sequence>
<evidence type="ECO:0000313" key="2">
    <source>
        <dbReference type="EMBL" id="MDW5595921.1"/>
    </source>
</evidence>
<evidence type="ECO:0000256" key="1">
    <source>
        <dbReference type="SAM" id="MobiDB-lite"/>
    </source>
</evidence>
<evidence type="ECO:0000313" key="3">
    <source>
        <dbReference type="Proteomes" id="UP001284601"/>
    </source>
</evidence>
<dbReference type="RefSeq" id="WP_318598266.1">
    <property type="nucleotide sequence ID" value="NZ_JAWSTH010000043.1"/>
</dbReference>
<dbReference type="SUPFAM" id="SSF52540">
    <property type="entry name" value="P-loop containing nucleoside triphosphate hydrolases"/>
    <property type="match status" value="1"/>
</dbReference>
<keyword evidence="3" id="KW-1185">Reference proteome</keyword>
<organism evidence="2 3">
    <name type="scientific">Conexibacter stalactiti</name>
    <dbReference type="NCBI Taxonomy" id="1940611"/>
    <lineage>
        <taxon>Bacteria</taxon>
        <taxon>Bacillati</taxon>
        <taxon>Actinomycetota</taxon>
        <taxon>Thermoleophilia</taxon>
        <taxon>Solirubrobacterales</taxon>
        <taxon>Conexibacteraceae</taxon>
        <taxon>Conexibacter</taxon>
    </lineage>
</organism>
<feature type="region of interest" description="Disordered" evidence="1">
    <location>
        <begin position="235"/>
        <end position="255"/>
    </location>
</feature>
<name>A0ABU4HRH6_9ACTN</name>
<protein>
    <submittedName>
        <fullName evidence="2">TraC family protein</fullName>
    </submittedName>
</protein>
<proteinExistence type="predicted"/>
<accession>A0ABU4HRH6</accession>
<reference evidence="3" key="1">
    <citation type="submission" date="2023-07" db="EMBL/GenBank/DDBJ databases">
        <title>Conexibacter stalactiti sp. nov., isolated from stalactites in a lava cave and emended description of the genus Conexibacter.</title>
        <authorList>
            <person name="Lee S.D."/>
        </authorList>
    </citation>
    <scope>NUCLEOTIDE SEQUENCE [LARGE SCALE GENOMIC DNA]</scope>
    <source>
        <strain evidence="3">KCTC 39840</strain>
    </source>
</reference>
<dbReference type="Gene3D" id="3.40.50.300">
    <property type="entry name" value="P-loop containing nucleotide triphosphate hydrolases"/>
    <property type="match status" value="1"/>
</dbReference>
<dbReference type="InterPro" id="IPR027417">
    <property type="entry name" value="P-loop_NTPase"/>
</dbReference>
<dbReference type="EMBL" id="JAWSTH010000043">
    <property type="protein sequence ID" value="MDW5595921.1"/>
    <property type="molecule type" value="Genomic_DNA"/>
</dbReference>
<dbReference type="Gene3D" id="1.10.8.730">
    <property type="match status" value="1"/>
</dbReference>
<dbReference type="Proteomes" id="UP001284601">
    <property type="component" value="Unassembled WGS sequence"/>
</dbReference>
<gene>
    <name evidence="2" type="ORF">R7226_16350</name>
</gene>
<comment type="caution">
    <text evidence="2">The sequence shown here is derived from an EMBL/GenBank/DDBJ whole genome shotgun (WGS) entry which is preliminary data.</text>
</comment>